<evidence type="ECO:0000313" key="2">
    <source>
        <dbReference type="Proteomes" id="UP000824469"/>
    </source>
</evidence>
<dbReference type="EMBL" id="JAHRHJ020000007">
    <property type="protein sequence ID" value="KAH9308339.1"/>
    <property type="molecule type" value="Genomic_DNA"/>
</dbReference>
<comment type="caution">
    <text evidence="1">The sequence shown here is derived from an EMBL/GenBank/DDBJ whole genome shotgun (WGS) entry which is preliminary data.</text>
</comment>
<gene>
    <name evidence="1" type="ORF">KI387_036250</name>
</gene>
<accession>A0AA38FRD9</accession>
<dbReference type="AlphaFoldDB" id="A0AA38FRD9"/>
<organism evidence="1 2">
    <name type="scientific">Taxus chinensis</name>
    <name type="common">Chinese yew</name>
    <name type="synonym">Taxus wallichiana var. chinensis</name>
    <dbReference type="NCBI Taxonomy" id="29808"/>
    <lineage>
        <taxon>Eukaryota</taxon>
        <taxon>Viridiplantae</taxon>
        <taxon>Streptophyta</taxon>
        <taxon>Embryophyta</taxon>
        <taxon>Tracheophyta</taxon>
        <taxon>Spermatophyta</taxon>
        <taxon>Pinopsida</taxon>
        <taxon>Pinidae</taxon>
        <taxon>Conifers II</taxon>
        <taxon>Cupressales</taxon>
        <taxon>Taxaceae</taxon>
        <taxon>Taxus</taxon>
    </lineage>
</organism>
<feature type="non-terminal residue" evidence="1">
    <location>
        <position position="54"/>
    </location>
</feature>
<keyword evidence="2" id="KW-1185">Reference proteome</keyword>
<proteinExistence type="predicted"/>
<protein>
    <submittedName>
        <fullName evidence="1">Uncharacterized protein</fullName>
    </submittedName>
</protein>
<reference evidence="1 2" key="1">
    <citation type="journal article" date="2021" name="Nat. Plants">
        <title>The Taxus genome provides insights into paclitaxel biosynthesis.</title>
        <authorList>
            <person name="Xiong X."/>
            <person name="Gou J."/>
            <person name="Liao Q."/>
            <person name="Li Y."/>
            <person name="Zhou Q."/>
            <person name="Bi G."/>
            <person name="Li C."/>
            <person name="Du R."/>
            <person name="Wang X."/>
            <person name="Sun T."/>
            <person name="Guo L."/>
            <person name="Liang H."/>
            <person name="Lu P."/>
            <person name="Wu Y."/>
            <person name="Zhang Z."/>
            <person name="Ro D.K."/>
            <person name="Shang Y."/>
            <person name="Huang S."/>
            <person name="Yan J."/>
        </authorList>
    </citation>
    <scope>NUCLEOTIDE SEQUENCE [LARGE SCALE GENOMIC DNA]</scope>
    <source>
        <strain evidence="1">Ta-2019</strain>
    </source>
</reference>
<dbReference type="Proteomes" id="UP000824469">
    <property type="component" value="Unassembled WGS sequence"/>
</dbReference>
<sequence length="54" mass="6062">MVRTRGNAANNPSPIGEVTTAQKFDEILANLLETRDRLAILKQVMGNEEDEEYV</sequence>
<name>A0AA38FRD9_TAXCH</name>
<evidence type="ECO:0000313" key="1">
    <source>
        <dbReference type="EMBL" id="KAH9308339.1"/>
    </source>
</evidence>